<keyword evidence="2" id="KW-0548">Nucleotidyltransferase</keyword>
<organism evidence="2">
    <name type="scientific">hydrothermal vent metagenome</name>
    <dbReference type="NCBI Taxonomy" id="652676"/>
    <lineage>
        <taxon>unclassified sequences</taxon>
        <taxon>metagenomes</taxon>
        <taxon>ecological metagenomes</taxon>
    </lineage>
</organism>
<dbReference type="InterPro" id="IPR036873">
    <property type="entry name" value="Rhodanese-like_dom_sf"/>
</dbReference>
<dbReference type="Gene3D" id="3.40.50.720">
    <property type="entry name" value="NAD(P)-binding Rossmann-like Domain"/>
    <property type="match status" value="1"/>
</dbReference>
<proteinExistence type="predicted"/>
<name>A0A3B0RZ45_9ZZZZ</name>
<dbReference type="GO" id="GO:0008641">
    <property type="term" value="F:ubiquitin-like modifier activating enzyme activity"/>
    <property type="evidence" value="ECO:0007669"/>
    <property type="project" value="InterPro"/>
</dbReference>
<dbReference type="AlphaFoldDB" id="A0A3B0RZ45"/>
<reference evidence="2" key="1">
    <citation type="submission" date="2018-06" db="EMBL/GenBank/DDBJ databases">
        <authorList>
            <person name="Zhirakovskaya E."/>
        </authorList>
    </citation>
    <scope>NUCLEOTIDE SEQUENCE</scope>
</reference>
<sequence length="248" mass="25744">MRIDPDDVDLDVYDVVVDVRPHAETAAGIPGSIAVRFEEILSSPTDTIPSTTSAILVVCDVGMRSDVVMLQLRATGYAAVSSLSGGIDAWRRRGLPVVGAGGLSNDQLDRYDRHLKLASIGTSGQRSLLEATVAVVGAGGLGSPVLAYLAGAGVGTITIIDDDVVDGSNLQRQPIHTIDGIGMAKVDSARAFIESLNPDVTVVSHRRRIDATNAAELLTGASVVVDATDNFDARYAINDAAVGLGVPV</sequence>
<evidence type="ECO:0000259" key="1">
    <source>
        <dbReference type="PROSITE" id="PS50206"/>
    </source>
</evidence>
<dbReference type="PANTHER" id="PTHR10953:SF102">
    <property type="entry name" value="ADENYLYLTRANSFERASE AND SULFURTRANSFERASE MOCS3"/>
    <property type="match status" value="1"/>
</dbReference>
<dbReference type="InterPro" id="IPR000594">
    <property type="entry name" value="ThiF_NAD_FAD-bd"/>
</dbReference>
<feature type="domain" description="Rhodanese" evidence="1">
    <location>
        <begin position="15"/>
        <end position="99"/>
    </location>
</feature>
<dbReference type="GO" id="GO:0005829">
    <property type="term" value="C:cytosol"/>
    <property type="evidence" value="ECO:0007669"/>
    <property type="project" value="TreeGrafter"/>
</dbReference>
<dbReference type="CDD" id="cd00158">
    <property type="entry name" value="RHOD"/>
    <property type="match status" value="1"/>
</dbReference>
<dbReference type="GO" id="GO:0008146">
    <property type="term" value="F:sulfotransferase activity"/>
    <property type="evidence" value="ECO:0007669"/>
    <property type="project" value="TreeGrafter"/>
</dbReference>
<dbReference type="Pfam" id="PF00899">
    <property type="entry name" value="ThiF"/>
    <property type="match status" value="1"/>
</dbReference>
<dbReference type="EMBL" id="UOEI01000203">
    <property type="protein sequence ID" value="VAV97279.1"/>
    <property type="molecule type" value="Genomic_DNA"/>
</dbReference>
<protein>
    <submittedName>
        <fullName evidence="2">Molybdopterin-synthase adenylyltransferase</fullName>
        <ecNumber evidence="2">2.7.7.80</ecNumber>
    </submittedName>
</protein>
<dbReference type="SMART" id="SM00450">
    <property type="entry name" value="RHOD"/>
    <property type="match status" value="1"/>
</dbReference>
<dbReference type="InterPro" id="IPR035985">
    <property type="entry name" value="Ubiquitin-activating_enz"/>
</dbReference>
<dbReference type="EC" id="2.7.7.80" evidence="2"/>
<dbReference type="CDD" id="cd00757">
    <property type="entry name" value="ThiF_MoeB_HesA_family"/>
    <property type="match status" value="1"/>
</dbReference>
<feature type="non-terminal residue" evidence="2">
    <location>
        <position position="248"/>
    </location>
</feature>
<accession>A0A3B0RZ45</accession>
<dbReference type="GO" id="GO:0061605">
    <property type="term" value="F:molybdopterin-synthase adenylyltransferase activity"/>
    <property type="evidence" value="ECO:0007669"/>
    <property type="project" value="UniProtKB-EC"/>
</dbReference>
<dbReference type="Gene3D" id="3.40.250.10">
    <property type="entry name" value="Rhodanese-like domain"/>
    <property type="match status" value="1"/>
</dbReference>
<dbReference type="GO" id="GO:0004792">
    <property type="term" value="F:thiosulfate-cyanide sulfurtransferase activity"/>
    <property type="evidence" value="ECO:0007669"/>
    <property type="project" value="TreeGrafter"/>
</dbReference>
<dbReference type="InterPro" id="IPR001763">
    <property type="entry name" value="Rhodanese-like_dom"/>
</dbReference>
<dbReference type="Pfam" id="PF00581">
    <property type="entry name" value="Rhodanese"/>
    <property type="match status" value="1"/>
</dbReference>
<keyword evidence="2" id="KW-0808">Transferase</keyword>
<evidence type="ECO:0000313" key="2">
    <source>
        <dbReference type="EMBL" id="VAV97279.1"/>
    </source>
</evidence>
<gene>
    <name evidence="2" type="ORF">MNBD_ACTINO01-1020</name>
</gene>
<dbReference type="InterPro" id="IPR045886">
    <property type="entry name" value="ThiF/MoeB/HesA"/>
</dbReference>
<dbReference type="SUPFAM" id="SSF52821">
    <property type="entry name" value="Rhodanese/Cell cycle control phosphatase"/>
    <property type="match status" value="1"/>
</dbReference>
<dbReference type="SUPFAM" id="SSF69572">
    <property type="entry name" value="Activating enzymes of the ubiquitin-like proteins"/>
    <property type="match status" value="1"/>
</dbReference>
<dbReference type="PANTHER" id="PTHR10953">
    <property type="entry name" value="UBIQUITIN-ACTIVATING ENZYME E1"/>
    <property type="match status" value="1"/>
</dbReference>
<dbReference type="PROSITE" id="PS50206">
    <property type="entry name" value="RHODANESE_3"/>
    <property type="match status" value="1"/>
</dbReference>